<evidence type="ECO:0008006" key="4">
    <source>
        <dbReference type="Google" id="ProtNLM"/>
    </source>
</evidence>
<evidence type="ECO:0000313" key="2">
    <source>
        <dbReference type="EMBL" id="TFK81737.1"/>
    </source>
</evidence>
<reference evidence="2 3" key="1">
    <citation type="journal article" date="2019" name="Nat. Ecol. Evol.">
        <title>Megaphylogeny resolves global patterns of mushroom evolution.</title>
        <authorList>
            <person name="Varga T."/>
            <person name="Krizsan K."/>
            <person name="Foldi C."/>
            <person name="Dima B."/>
            <person name="Sanchez-Garcia M."/>
            <person name="Sanchez-Ramirez S."/>
            <person name="Szollosi G.J."/>
            <person name="Szarkandi J.G."/>
            <person name="Papp V."/>
            <person name="Albert L."/>
            <person name="Andreopoulos W."/>
            <person name="Angelini C."/>
            <person name="Antonin V."/>
            <person name="Barry K.W."/>
            <person name="Bougher N.L."/>
            <person name="Buchanan P."/>
            <person name="Buyck B."/>
            <person name="Bense V."/>
            <person name="Catcheside P."/>
            <person name="Chovatia M."/>
            <person name="Cooper J."/>
            <person name="Damon W."/>
            <person name="Desjardin D."/>
            <person name="Finy P."/>
            <person name="Geml J."/>
            <person name="Haridas S."/>
            <person name="Hughes K."/>
            <person name="Justo A."/>
            <person name="Karasinski D."/>
            <person name="Kautmanova I."/>
            <person name="Kiss B."/>
            <person name="Kocsube S."/>
            <person name="Kotiranta H."/>
            <person name="LaButti K.M."/>
            <person name="Lechner B.E."/>
            <person name="Liimatainen K."/>
            <person name="Lipzen A."/>
            <person name="Lukacs Z."/>
            <person name="Mihaltcheva S."/>
            <person name="Morgado L.N."/>
            <person name="Niskanen T."/>
            <person name="Noordeloos M.E."/>
            <person name="Ohm R.A."/>
            <person name="Ortiz-Santana B."/>
            <person name="Ovrebo C."/>
            <person name="Racz N."/>
            <person name="Riley R."/>
            <person name="Savchenko A."/>
            <person name="Shiryaev A."/>
            <person name="Soop K."/>
            <person name="Spirin V."/>
            <person name="Szebenyi C."/>
            <person name="Tomsovsky M."/>
            <person name="Tulloss R.E."/>
            <person name="Uehling J."/>
            <person name="Grigoriev I.V."/>
            <person name="Vagvolgyi C."/>
            <person name="Papp T."/>
            <person name="Martin F.M."/>
            <person name="Miettinen O."/>
            <person name="Hibbett D.S."/>
            <person name="Nagy L.G."/>
        </authorList>
    </citation>
    <scope>NUCLEOTIDE SEQUENCE [LARGE SCALE GENOMIC DNA]</scope>
    <source>
        <strain evidence="2 3">HHB13444</strain>
    </source>
</reference>
<keyword evidence="3" id="KW-1185">Reference proteome</keyword>
<feature type="compositionally biased region" description="Acidic residues" evidence="1">
    <location>
        <begin position="29"/>
        <end position="46"/>
    </location>
</feature>
<name>A0A5C3NYY1_9APHY</name>
<dbReference type="Proteomes" id="UP000308197">
    <property type="component" value="Unassembled WGS sequence"/>
</dbReference>
<organism evidence="2 3">
    <name type="scientific">Polyporus arcularius HHB13444</name>
    <dbReference type="NCBI Taxonomy" id="1314778"/>
    <lineage>
        <taxon>Eukaryota</taxon>
        <taxon>Fungi</taxon>
        <taxon>Dikarya</taxon>
        <taxon>Basidiomycota</taxon>
        <taxon>Agaricomycotina</taxon>
        <taxon>Agaricomycetes</taxon>
        <taxon>Polyporales</taxon>
        <taxon>Polyporaceae</taxon>
        <taxon>Polyporus</taxon>
    </lineage>
</organism>
<dbReference type="InParanoid" id="A0A5C3NYY1"/>
<evidence type="ECO:0000313" key="3">
    <source>
        <dbReference type="Proteomes" id="UP000308197"/>
    </source>
</evidence>
<accession>A0A5C3NYY1</accession>
<evidence type="ECO:0000256" key="1">
    <source>
        <dbReference type="SAM" id="MobiDB-lite"/>
    </source>
</evidence>
<feature type="compositionally biased region" description="Low complexity" evidence="1">
    <location>
        <begin position="11"/>
        <end position="21"/>
    </location>
</feature>
<feature type="region of interest" description="Disordered" evidence="1">
    <location>
        <begin position="1"/>
        <end position="49"/>
    </location>
</feature>
<dbReference type="EMBL" id="ML211566">
    <property type="protein sequence ID" value="TFK81737.1"/>
    <property type="molecule type" value="Genomic_DNA"/>
</dbReference>
<dbReference type="AlphaFoldDB" id="A0A5C3NYY1"/>
<protein>
    <recommendedName>
        <fullName evidence="4">BTB domain-containing protein</fullName>
    </recommendedName>
</protein>
<gene>
    <name evidence="2" type="ORF">K466DRAFT_604260</name>
</gene>
<proteinExistence type="predicted"/>
<sequence length="351" mass="38753">MAAAAEQVELSTSSSSPAASRSSDHDANEINDDDSDPNEAEPEQDGELWYPDGNIILSAGNVHFRVYMGSLARHSPIFHDMFKIPQPPNTGEDCPVVELWDSPHDLRHVLRLLMPAKTPSPFGICAEDRTFAALAAWIRLGHKYEMHTLLADALDYLRPYYPDKFDARVQAAAYAGVCAIGVVNLARLTSSHTLLPAALLACARLSAEELADGLYYEDGSWECLSGNDMWLCCVKKEAIVADCMAASLVILDSATLPSHCKSPQKCTTNVQRALHDPSNIGLLTGRVGAENKAWWSFVNGLALCALCRRFVWDRYIEERRSFWHRLPILFGISVPGWDTGEETTAEEEDDA</sequence>